<protein>
    <submittedName>
        <fullName evidence="2">Polysaccharide deacetylase family protein</fullName>
    </submittedName>
</protein>
<keyword evidence="3" id="KW-1185">Reference proteome</keyword>
<dbReference type="Gene3D" id="3.20.20.370">
    <property type="entry name" value="Glycoside hydrolase/deacetylase"/>
    <property type="match status" value="1"/>
</dbReference>
<reference evidence="2" key="1">
    <citation type="submission" date="2022-06" db="EMBL/GenBank/DDBJ databases">
        <title>Solitalea sp. MAHUQ-68 isolated from rhizospheric soil.</title>
        <authorList>
            <person name="Huq M.A."/>
        </authorList>
    </citation>
    <scope>NUCLEOTIDE SEQUENCE</scope>
    <source>
        <strain evidence="2">MAHUQ-68</strain>
    </source>
</reference>
<accession>A0A9X2JE72</accession>
<evidence type="ECO:0000259" key="1">
    <source>
        <dbReference type="Pfam" id="PF23019"/>
    </source>
</evidence>
<name>A0A9X2JE72_9SPHI</name>
<organism evidence="2 3">
    <name type="scientific">Solitalea agri</name>
    <dbReference type="NCBI Taxonomy" id="2953739"/>
    <lineage>
        <taxon>Bacteria</taxon>
        <taxon>Pseudomonadati</taxon>
        <taxon>Bacteroidota</taxon>
        <taxon>Sphingobacteriia</taxon>
        <taxon>Sphingobacteriales</taxon>
        <taxon>Sphingobacteriaceae</taxon>
        <taxon>Solitalea</taxon>
    </lineage>
</organism>
<proteinExistence type="predicted"/>
<dbReference type="RefSeq" id="WP_252588302.1">
    <property type="nucleotide sequence ID" value="NZ_JAMWYS010000036.1"/>
</dbReference>
<comment type="caution">
    <text evidence="2">The sequence shown here is derived from an EMBL/GenBank/DDBJ whole genome shotgun (WGS) entry which is preliminary data.</text>
</comment>
<dbReference type="GO" id="GO:0005975">
    <property type="term" value="P:carbohydrate metabolic process"/>
    <property type="evidence" value="ECO:0007669"/>
    <property type="project" value="InterPro"/>
</dbReference>
<sequence>MCTLIIKFPNSYNEEKRYISDVIFNDFIGVEYELLFEDERLDVELNVRGENGRIILPEILFKTPYDKWLNQSTLPELPLKRRSLDEFQKDRFIQHTVPVLYGASDHRPFFKDDEYSYFDIDLIGSIFFCLTLYEEATSEVTDKHGRFPSRESILYKEGIYDRPIVNEYVLILEELLRTKFNYISPKKKNYKLVLSHDMDYSLSHEVNLENFLKSCAGDLFIRKSPALLTRRLYSKIVKKERLHENPDPMNNIDYLMDVSESLGVVSEFNFIVEQGKGTIDVRYDIEKQFYKDLMVRVRERGHILGVHPSYTTYCDLQKTQSEFKKFKRLCSELGVRQEFWGGRHHYLRWKNPVTWSIWDEMGADYDSSVGSSELMGFRAGTCYPYKVFDLKNRKRLKLLERPLIVMDHSIFKMADFKNAVQKVIELSKLCKFYGGEFSLLYHNNYVISKNQKLKYFQLVKALV</sequence>
<dbReference type="SUPFAM" id="SSF88713">
    <property type="entry name" value="Glycoside hydrolase/deacetylase"/>
    <property type="match status" value="1"/>
</dbReference>
<evidence type="ECO:0000313" key="2">
    <source>
        <dbReference type="EMBL" id="MCO4293650.1"/>
    </source>
</evidence>
<dbReference type="InterPro" id="IPR011330">
    <property type="entry name" value="Glyco_hydro/deAcase_b/a-brl"/>
</dbReference>
<dbReference type="CDD" id="cd10931">
    <property type="entry name" value="CE4_u7"/>
    <property type="match status" value="1"/>
</dbReference>
<gene>
    <name evidence="2" type="ORF">NF867_12320</name>
</gene>
<dbReference type="Pfam" id="PF23019">
    <property type="entry name" value="DUF7033"/>
    <property type="match status" value="1"/>
</dbReference>
<dbReference type="AlphaFoldDB" id="A0A9X2JE72"/>
<dbReference type="Proteomes" id="UP001155182">
    <property type="component" value="Unassembled WGS sequence"/>
</dbReference>
<feature type="domain" description="DUF7033" evidence="1">
    <location>
        <begin position="119"/>
        <end position="203"/>
    </location>
</feature>
<evidence type="ECO:0000313" key="3">
    <source>
        <dbReference type="Proteomes" id="UP001155182"/>
    </source>
</evidence>
<dbReference type="EMBL" id="JAMWYS010000036">
    <property type="protein sequence ID" value="MCO4293650.1"/>
    <property type="molecule type" value="Genomic_DNA"/>
</dbReference>
<dbReference type="InterPro" id="IPR054297">
    <property type="entry name" value="DUF7033"/>
</dbReference>